<dbReference type="GO" id="GO:0016757">
    <property type="term" value="F:glycosyltransferase activity"/>
    <property type="evidence" value="ECO:0007669"/>
    <property type="project" value="InterPro"/>
</dbReference>
<dbReference type="InterPro" id="IPR008441">
    <property type="entry name" value="AfumC-like_glycosyl_Trfase"/>
</dbReference>
<evidence type="ECO:0000259" key="2">
    <source>
        <dbReference type="Pfam" id="PF04187"/>
    </source>
</evidence>
<dbReference type="Pfam" id="PF05704">
    <property type="entry name" value="Caps_synth"/>
    <property type="match status" value="1"/>
</dbReference>
<dbReference type="OrthoDB" id="205639at2759"/>
<dbReference type="EMBL" id="PGGS01000117">
    <property type="protein sequence ID" value="PNH08738.1"/>
    <property type="molecule type" value="Genomic_DNA"/>
</dbReference>
<dbReference type="InterPro" id="IPR029044">
    <property type="entry name" value="Nucleotide-diphossugar_trans"/>
</dbReference>
<keyword evidence="4" id="KW-1185">Reference proteome</keyword>
<dbReference type="InterPro" id="IPR007314">
    <property type="entry name" value="Cofac_haem-bd_dom"/>
</dbReference>
<feature type="compositionally biased region" description="Low complexity" evidence="1">
    <location>
        <begin position="31"/>
        <end position="52"/>
    </location>
</feature>
<gene>
    <name evidence="3" type="ORF">TSOC_004681</name>
</gene>
<comment type="caution">
    <text evidence="3">The sequence shown here is derived from an EMBL/GenBank/DDBJ whole genome shotgun (WGS) entry which is preliminary data.</text>
</comment>
<name>A0A2J8A897_9CHLO</name>
<dbReference type="SUPFAM" id="SSF159501">
    <property type="entry name" value="EreA/ChaN-like"/>
    <property type="match status" value="2"/>
</dbReference>
<dbReference type="Proteomes" id="UP000236333">
    <property type="component" value="Unassembled WGS sequence"/>
</dbReference>
<feature type="compositionally biased region" description="Gly residues" evidence="1">
    <location>
        <begin position="168"/>
        <end position="179"/>
    </location>
</feature>
<evidence type="ECO:0000313" key="3">
    <source>
        <dbReference type="EMBL" id="PNH08738.1"/>
    </source>
</evidence>
<feature type="compositionally biased region" description="Low complexity" evidence="1">
    <location>
        <begin position="156"/>
        <end position="167"/>
    </location>
</feature>
<reference evidence="3 4" key="1">
    <citation type="journal article" date="2017" name="Mol. Biol. Evol.">
        <title>The 4-celled Tetrabaena socialis nuclear genome reveals the essential components for genetic control of cell number at the origin of multicellularity in the volvocine lineage.</title>
        <authorList>
            <person name="Featherston J."/>
            <person name="Arakaki Y."/>
            <person name="Hanschen E.R."/>
            <person name="Ferris P.J."/>
            <person name="Michod R.E."/>
            <person name="Olson B.J.S.C."/>
            <person name="Nozaki H."/>
            <person name="Durand P.M."/>
        </authorList>
    </citation>
    <scope>NUCLEOTIDE SEQUENCE [LARGE SCALE GENOMIC DNA]</scope>
    <source>
        <strain evidence="3 4">NIES-571</strain>
    </source>
</reference>
<feature type="region of interest" description="Disordered" evidence="1">
    <location>
        <begin position="288"/>
        <end position="323"/>
    </location>
</feature>
<proteinExistence type="predicted"/>
<evidence type="ECO:0000256" key="1">
    <source>
        <dbReference type="SAM" id="MobiDB-lite"/>
    </source>
</evidence>
<feature type="region of interest" description="Disordered" evidence="1">
    <location>
        <begin position="31"/>
        <end position="79"/>
    </location>
</feature>
<feature type="compositionally biased region" description="Pro residues" evidence="1">
    <location>
        <begin position="53"/>
        <end position="64"/>
    </location>
</feature>
<dbReference type="SUPFAM" id="SSF53448">
    <property type="entry name" value="Nucleotide-diphospho-sugar transferases"/>
    <property type="match status" value="1"/>
</dbReference>
<dbReference type="AlphaFoldDB" id="A0A2J8A897"/>
<sequence>MQPVPLAGGSRQLRRLSSWLVPAAAPLLEAASATRPPASADHPPPHSQQQLLRPPPLQHPPPQPQQQGPLRARGGRGPGAEFAQWLGLTPAAVTLAGVATVTAAAAAAAAAPTTEAAAGAGGGGAAWAPAQRATAPWLDVGFSQGSLPRLVSLSLQNQQPQSPTQPAGAGGDGSGGGDRGAAAATVGSRRRQDGRGTAAAPPPPPPPCEEGSAFAVYDRDGAPSSFSQLLASLASYDVVLLGEYHDDPVAHRLQLRLLQHVLLRAGGGGAEGSASEGGTVEVDDGRNAAAAPARGGGGGGGGAAGSPPPPPPPQLGRVEQGGAAAGAEAAAGAAVTAAAAAARPVALSLEMFERDAQVVMDEYLAGACTEADLLKDARPWPNYRGDYRPLVLWAKQVPKEDRYGYQTPLAATNIKNTFLSANTKWKRGCLGGSKLGKYGKYVTLRFGCDSHDDDVREDEAHNWFRFGVTGWDQAPLIARIVAASWVYHNAPEDFEVHLISRSDLPTLLPPDVIRIIDKVGSVQAQSVIIRLALLTHHGGVWADSTMLCMMPLASWVFDALQPTGFWMYRGRDYGAGPASGFIVSIRNSFLISAWYGRMLTFWQSTQSGKFHSEQRLGICEHLAALAPAARVCIVTFVPSGRGVSVAREVLERGRLHTYGDWLVLTDGQLPRSFGSEHPV</sequence>
<feature type="compositionally biased region" description="Gly residues" evidence="1">
    <location>
        <begin position="294"/>
        <end position="304"/>
    </location>
</feature>
<protein>
    <recommendedName>
        <fullName evidence="2">Haem-binding uptake Tiki superfamily ChaN domain-containing protein</fullName>
    </recommendedName>
</protein>
<feature type="domain" description="Haem-binding uptake Tiki superfamily ChaN" evidence="2">
    <location>
        <begin position="336"/>
        <end position="419"/>
    </location>
</feature>
<accession>A0A2J8A897</accession>
<dbReference type="Gene3D" id="3.40.50.11550">
    <property type="match status" value="2"/>
</dbReference>
<dbReference type="Pfam" id="PF04187">
    <property type="entry name" value="Cofac_haem_bdg"/>
    <property type="match status" value="1"/>
</dbReference>
<evidence type="ECO:0000313" key="4">
    <source>
        <dbReference type="Proteomes" id="UP000236333"/>
    </source>
</evidence>
<organism evidence="3 4">
    <name type="scientific">Tetrabaena socialis</name>
    <dbReference type="NCBI Taxonomy" id="47790"/>
    <lineage>
        <taxon>Eukaryota</taxon>
        <taxon>Viridiplantae</taxon>
        <taxon>Chlorophyta</taxon>
        <taxon>core chlorophytes</taxon>
        <taxon>Chlorophyceae</taxon>
        <taxon>CS clade</taxon>
        <taxon>Chlamydomonadales</taxon>
        <taxon>Tetrabaenaceae</taxon>
        <taxon>Tetrabaena</taxon>
    </lineage>
</organism>
<feature type="region of interest" description="Disordered" evidence="1">
    <location>
        <begin position="156"/>
        <end position="214"/>
    </location>
</feature>